<dbReference type="InterPro" id="IPR008979">
    <property type="entry name" value="Galactose-bd-like_sf"/>
</dbReference>
<organism evidence="3 4">
    <name type="scientific">Candidatus Zambryskibacteria bacterium RIFCSPLOWO2_01_FULL_45_21</name>
    <dbReference type="NCBI Taxonomy" id="1802761"/>
    <lineage>
        <taxon>Bacteria</taxon>
        <taxon>Candidatus Zambryskiibacteriota</taxon>
    </lineage>
</organism>
<keyword evidence="2" id="KW-0472">Membrane</keyword>
<dbReference type="EMBL" id="MHWE01000024">
    <property type="protein sequence ID" value="OHB02975.1"/>
    <property type="molecule type" value="Genomic_DNA"/>
</dbReference>
<dbReference type="Gene3D" id="2.60.120.260">
    <property type="entry name" value="Galactose-binding domain-like"/>
    <property type="match status" value="3"/>
</dbReference>
<evidence type="ECO:0000256" key="1">
    <source>
        <dbReference type="SAM" id="MobiDB-lite"/>
    </source>
</evidence>
<dbReference type="Proteomes" id="UP000176800">
    <property type="component" value="Unassembled WGS sequence"/>
</dbReference>
<comment type="caution">
    <text evidence="3">The sequence shown here is derived from an EMBL/GenBank/DDBJ whole genome shotgun (WGS) entry which is preliminary data.</text>
</comment>
<feature type="region of interest" description="Disordered" evidence="1">
    <location>
        <begin position="1238"/>
        <end position="1275"/>
    </location>
</feature>
<dbReference type="SUPFAM" id="SSF49785">
    <property type="entry name" value="Galactose-binding domain-like"/>
    <property type="match status" value="2"/>
</dbReference>
<feature type="region of interest" description="Disordered" evidence="1">
    <location>
        <begin position="429"/>
        <end position="452"/>
    </location>
</feature>
<reference evidence="3 4" key="1">
    <citation type="journal article" date="2016" name="Nat. Commun.">
        <title>Thousands of microbial genomes shed light on interconnected biogeochemical processes in an aquifer system.</title>
        <authorList>
            <person name="Anantharaman K."/>
            <person name="Brown C.T."/>
            <person name="Hug L.A."/>
            <person name="Sharon I."/>
            <person name="Castelle C.J."/>
            <person name="Probst A.J."/>
            <person name="Thomas B.C."/>
            <person name="Singh A."/>
            <person name="Wilkins M.J."/>
            <person name="Karaoz U."/>
            <person name="Brodie E.L."/>
            <person name="Williams K.H."/>
            <person name="Hubbard S.S."/>
            <person name="Banfield J.F."/>
        </authorList>
    </citation>
    <scope>NUCLEOTIDE SEQUENCE [LARGE SCALE GENOMIC DNA]</scope>
</reference>
<keyword evidence="2" id="KW-1133">Transmembrane helix</keyword>
<keyword evidence="2" id="KW-0812">Transmembrane</keyword>
<proteinExistence type="predicted"/>
<evidence type="ECO:0000313" key="3">
    <source>
        <dbReference type="EMBL" id="OHB02975.1"/>
    </source>
</evidence>
<protein>
    <recommendedName>
        <fullName evidence="5">DUF11 domain-containing protein</fullName>
    </recommendedName>
</protein>
<sequence>MSFVRPCFSTQLKCGKIFYKLNENLMKYFSTSIRHSNQAGLPPACAGMAQAGRTTIGIFTAIAMVVQLAGPVALLIPQTANAIVPVVFSESFGSGNDLADIPDWDEHEDGTIAKNPDGYIEDTASPDGGRFAKIAEDTNDSGSEDGWVCREVDVTGYESLELSYYWRGDKDSDDSSDDGLVQYKEGSGSCDGTTDWNELKKHDIRDDSSWTFQDSFNLPNSLDDSVFRLRFYNDSATADNNEFFRVDGIEITGNVIEEDDKPGNGSIDNECQAYGFDFGIAKWEWDDEKGEYVLEDGYNEDYETSVTGDASEADWTSDPVADGVLSKEGQDYQNLPGGTDGTVVKGGHDISHITLCGNEGEPEPEPICEIGVNLIENSGFETPVVTDDEKWDIFDSGTAGLGWLVNWMASVTDPAPDIAKLELHQGVNGWTSNSGEQHAELDTDWQGPGGPSGEQASVAIYQDIPTVPGREYKLSFSFSPRPDTDSSENVLGILWDGVLEDTVTAAGGGNTSWTDHEYTFVAADNSTKLEFQDQGTPNSLGTFLDDVSLECLPECNPAEMVVVSDSDMMVWRDIEDTPAVPLTFIHPAWTADVGDLSAQWVWEEDGVGNPETTEYYRFTKTFDIPGDVTDATLKLAADNYYKVWINDVLIGEEQTDENNFQLATQDTFVGIGDKLQAGSNTIKVEGKNKGVAGSSDESNPAGILFALYINYKNCGGDEPPPPPPEETVNVHIKKYIDGEPANSEDDSQQFKFYYNAFSYDVLSEGHVALGDGYPYNWTSPDLTQGSNGFSTWELTTVTDTQAPNVLPPDAQCQIDKFRLLGYTVGDSFAGASEGPITAEHPTLSNISDDKYIIIWNETCSSEPSIDLVKDASYATSTGEITFTINWAVNYGDVNDLVISDPVPVGMTFVSADNGGLESGSIVTWNLGNKSAGQSGEVSFIASLDAAASLTEWATGTEDNNQGLRKNGTAILADRTNPGSLLGAPQTTGTPYDAVVAGSFFSLGFDQGNIVALFDGTIYNDAGNDIQVYEVTGGTSYPDEKVKVEAWDGSTWVDLGLVNRDGSVDMGSLLFASKVRLSEASDKNLFENEADGYDLDAVGAVNIIPNVCDVENTASASAWFGNLELEINASASVTFGINPLACAEPEPEPEPEPGMVSITVTKVLENAPEGTEVSDFTLYLNEKEVTSGEVNVVAPGTYTVTEEPNDLDAVVEFTGDCDEEGTIDATIPDEEYFCTITNSFEEGEGGNGDGGDGDGDGSFSISSTEEGGSHRSGDTIRPLVAGAFSSGPAGEVLGASTELPGLPNTGRAESSSNSIVSIVFALIMSLVAVNYTAVKIKANKIN</sequence>
<evidence type="ECO:0008006" key="5">
    <source>
        <dbReference type="Google" id="ProtNLM"/>
    </source>
</evidence>
<evidence type="ECO:0000313" key="4">
    <source>
        <dbReference type="Proteomes" id="UP000176800"/>
    </source>
</evidence>
<accession>A0A1G2U0A6</accession>
<evidence type="ECO:0000256" key="2">
    <source>
        <dbReference type="SAM" id="Phobius"/>
    </source>
</evidence>
<name>A0A1G2U0A6_9BACT</name>
<feature type="transmembrane region" description="Helical" evidence="2">
    <location>
        <begin position="1314"/>
        <end position="1333"/>
    </location>
</feature>
<gene>
    <name evidence="3" type="ORF">A3B14_00850</name>
</gene>